<sequence>MNRREKRQQSSLAEIFPNGSVVILHPGCDAAMFSLPAFPQPNPANPTDKRYGMPSCLVLDACRVLTNYAAKDNRDFFARDRAGKELVRIQVDRIDLLHPGCYYYFLGSSETPANVKYPIVKTFASLTFPHPIPRHWSRAVTSTSSAKSLLVMARDRCQTPNTSYDPSFTNDIGAFVPPAEVDWFNANEMYRYSADAAAGPANDPANWTTLRTDIIDIFYKHAFVFYPTGDGEHFVYFLDTAHLSYAAEYHRRRVNLHAEVADPFVYARFAYAVVNLPRCDDLFEGLAVGDAVRLARNHRMLREAYTSRPIPEWIQKMDPQLKQLCEAFAVSLGPEFLATLQGSGENEGTGEEVQTA</sequence>
<dbReference type="AlphaFoldDB" id="A0A2G8RWH1"/>
<organism evidence="1 2">
    <name type="scientific">Ganoderma sinense ZZ0214-1</name>
    <dbReference type="NCBI Taxonomy" id="1077348"/>
    <lineage>
        <taxon>Eukaryota</taxon>
        <taxon>Fungi</taxon>
        <taxon>Dikarya</taxon>
        <taxon>Basidiomycota</taxon>
        <taxon>Agaricomycotina</taxon>
        <taxon>Agaricomycetes</taxon>
        <taxon>Polyporales</taxon>
        <taxon>Polyporaceae</taxon>
        <taxon>Ganoderma</taxon>
    </lineage>
</organism>
<proteinExistence type="predicted"/>
<accession>A0A2G8RWH1</accession>
<evidence type="ECO:0008006" key="3">
    <source>
        <dbReference type="Google" id="ProtNLM"/>
    </source>
</evidence>
<comment type="caution">
    <text evidence="1">The sequence shown here is derived from an EMBL/GenBank/DDBJ whole genome shotgun (WGS) entry which is preliminary data.</text>
</comment>
<dbReference type="Proteomes" id="UP000230002">
    <property type="component" value="Unassembled WGS sequence"/>
</dbReference>
<name>A0A2G8RWH1_9APHY</name>
<keyword evidence="2" id="KW-1185">Reference proteome</keyword>
<dbReference type="EMBL" id="AYKW01000045">
    <property type="protein sequence ID" value="PIL25866.1"/>
    <property type="molecule type" value="Genomic_DNA"/>
</dbReference>
<gene>
    <name evidence="1" type="ORF">GSI_11619</name>
</gene>
<evidence type="ECO:0000313" key="2">
    <source>
        <dbReference type="Proteomes" id="UP000230002"/>
    </source>
</evidence>
<evidence type="ECO:0000313" key="1">
    <source>
        <dbReference type="EMBL" id="PIL25866.1"/>
    </source>
</evidence>
<protein>
    <recommendedName>
        <fullName evidence="3">HNH nuclease domain-containing protein</fullName>
    </recommendedName>
</protein>
<reference evidence="1 2" key="1">
    <citation type="journal article" date="2015" name="Sci. Rep.">
        <title>Chromosome-level genome map provides insights into diverse defense mechanisms in the medicinal fungus Ganoderma sinense.</title>
        <authorList>
            <person name="Zhu Y."/>
            <person name="Xu J."/>
            <person name="Sun C."/>
            <person name="Zhou S."/>
            <person name="Xu H."/>
            <person name="Nelson D.R."/>
            <person name="Qian J."/>
            <person name="Song J."/>
            <person name="Luo H."/>
            <person name="Xiang L."/>
            <person name="Li Y."/>
            <person name="Xu Z."/>
            <person name="Ji A."/>
            <person name="Wang L."/>
            <person name="Lu S."/>
            <person name="Hayward A."/>
            <person name="Sun W."/>
            <person name="Li X."/>
            <person name="Schwartz D.C."/>
            <person name="Wang Y."/>
            <person name="Chen S."/>
        </authorList>
    </citation>
    <scope>NUCLEOTIDE SEQUENCE [LARGE SCALE GENOMIC DNA]</scope>
    <source>
        <strain evidence="1 2">ZZ0214-1</strain>
    </source>
</reference>
<dbReference type="OrthoDB" id="2793280at2759"/>